<evidence type="ECO:0000256" key="2">
    <source>
        <dbReference type="ARBA" id="ARBA00022833"/>
    </source>
</evidence>
<dbReference type="CDD" id="cd00067">
    <property type="entry name" value="GAL4"/>
    <property type="match status" value="1"/>
</dbReference>
<evidence type="ECO:0000313" key="10">
    <source>
        <dbReference type="Proteomes" id="UP000016922"/>
    </source>
</evidence>
<name>S3CNF5_GLAL2</name>
<gene>
    <name evidence="9" type="ORF">GLAREA_03160</name>
</gene>
<dbReference type="RefSeq" id="XP_008086435.1">
    <property type="nucleotide sequence ID" value="XM_008088244.1"/>
</dbReference>
<protein>
    <submittedName>
        <fullName evidence="9">Zn2/Cys6 DNA-binding protein</fullName>
    </submittedName>
</protein>
<dbReference type="GeneID" id="19462215"/>
<dbReference type="Proteomes" id="UP000016922">
    <property type="component" value="Unassembled WGS sequence"/>
</dbReference>
<dbReference type="OMA" id="RICDGYI"/>
<dbReference type="InterPro" id="IPR001138">
    <property type="entry name" value="Zn2Cys6_DnaBD"/>
</dbReference>
<evidence type="ECO:0000259" key="8">
    <source>
        <dbReference type="Pfam" id="PF00172"/>
    </source>
</evidence>
<dbReference type="EMBL" id="KE145370">
    <property type="protein sequence ID" value="EPE27245.1"/>
    <property type="molecule type" value="Genomic_DNA"/>
</dbReference>
<evidence type="ECO:0000313" key="9">
    <source>
        <dbReference type="EMBL" id="EPE27245.1"/>
    </source>
</evidence>
<dbReference type="GO" id="GO:0008270">
    <property type="term" value="F:zinc ion binding"/>
    <property type="evidence" value="ECO:0007669"/>
    <property type="project" value="InterPro"/>
</dbReference>
<dbReference type="GO" id="GO:0000981">
    <property type="term" value="F:DNA-binding transcription factor activity, RNA polymerase II-specific"/>
    <property type="evidence" value="ECO:0007669"/>
    <property type="project" value="InterPro"/>
</dbReference>
<dbReference type="OrthoDB" id="2593732at2759"/>
<keyword evidence="6" id="KW-0539">Nucleus</keyword>
<reference evidence="9 10" key="1">
    <citation type="journal article" date="2013" name="BMC Genomics">
        <title>Genomics-driven discovery of the pneumocandin biosynthetic gene cluster in the fungus Glarea lozoyensis.</title>
        <authorList>
            <person name="Chen L."/>
            <person name="Yue Q."/>
            <person name="Zhang X."/>
            <person name="Xiang M."/>
            <person name="Wang C."/>
            <person name="Li S."/>
            <person name="Che Y."/>
            <person name="Ortiz-Lopez F.J."/>
            <person name="Bills G.F."/>
            <person name="Liu X."/>
            <person name="An Z."/>
        </authorList>
    </citation>
    <scope>NUCLEOTIDE SEQUENCE [LARGE SCALE GENOMIC DNA]</scope>
    <source>
        <strain evidence="10">ATCC 20868 / MF5171</strain>
    </source>
</reference>
<dbReference type="InterPro" id="IPR052360">
    <property type="entry name" value="Transcr_Regulatory_Proteins"/>
</dbReference>
<dbReference type="InterPro" id="IPR036864">
    <property type="entry name" value="Zn2-C6_fun-type_DNA-bd_sf"/>
</dbReference>
<dbReference type="InterPro" id="IPR021858">
    <property type="entry name" value="Fun_TF"/>
</dbReference>
<dbReference type="AlphaFoldDB" id="S3CNF5"/>
<sequence length="598" mass="67737">MKPKSGNRFRICGTPSKTGCITCKYVYQLPLFFRYFTSELTDVGCRIRRVKCGEEHPFCKRCTSTGRKCDGYAPPKSPDRSARNSTPRSISRGSSQSPDSDSLEQQLLYFFRTVTAPNLSGQFSSDFWERRVFQASTIEPSVRHAVIAIAGIHQDYLSWTQNRVANPSIQAFAFRQYAKAITYLHHLMSIQTQSFDITLIACICFISFDCLLGNHESAIIHLKAGLKILEDIRLRRSPGSNKIHEWEREFGPILLSLGTQAASFINPNHDVDRSELWVSLRDVGTTNPTNDFRSLEEARHALDAIAANITVERNERGKIFKNVHYYDSNNPGLPDSVQQMNKLISWTEGIDRFLIDFITNDPNFAKRINFGASLLKLHCLIYQIVVEAPMNSAEKFQDVLAHCDFLTSAHSSPTYRPEHSPFMPHMGLIAPLFFTILKAPDFSCRQTAAELLSRVHGREGMWDAQDALRIAKDALDAAGYGSWAAENPHLTGFPAPTSQRMRHSITDRMVWPFGERWEIPISSQHTTPQLDFTVPYSATSSQTTPQPAQEAMFPREQVPPQVKVEPIYMLSTDTGPQMMTDTSFSNLLQPDYNWMPYE</sequence>
<dbReference type="SUPFAM" id="SSF57701">
    <property type="entry name" value="Zn2/Cys6 DNA-binding domain"/>
    <property type="match status" value="1"/>
</dbReference>
<evidence type="ECO:0000256" key="1">
    <source>
        <dbReference type="ARBA" id="ARBA00022723"/>
    </source>
</evidence>
<keyword evidence="4 9" id="KW-0238">DNA-binding</keyword>
<feature type="compositionally biased region" description="Low complexity" evidence="7">
    <location>
        <begin position="85"/>
        <end position="100"/>
    </location>
</feature>
<dbReference type="Gene3D" id="4.10.240.10">
    <property type="entry name" value="Zn(2)-C6 fungal-type DNA-binding domain"/>
    <property type="match status" value="1"/>
</dbReference>
<keyword evidence="2" id="KW-0862">Zinc</keyword>
<dbReference type="Pfam" id="PF11951">
    <property type="entry name" value="Fungal_trans_2"/>
    <property type="match status" value="1"/>
</dbReference>
<evidence type="ECO:0000256" key="4">
    <source>
        <dbReference type="ARBA" id="ARBA00023125"/>
    </source>
</evidence>
<evidence type="ECO:0000256" key="3">
    <source>
        <dbReference type="ARBA" id="ARBA00023015"/>
    </source>
</evidence>
<evidence type="ECO:0000256" key="6">
    <source>
        <dbReference type="ARBA" id="ARBA00023242"/>
    </source>
</evidence>
<proteinExistence type="predicted"/>
<keyword evidence="5" id="KW-0804">Transcription</keyword>
<dbReference type="PANTHER" id="PTHR36206">
    <property type="entry name" value="ASPERCRYPTIN BIOSYNTHESIS CLUSTER-SPECIFIC TRANSCRIPTION REGULATOR ATNN-RELATED"/>
    <property type="match status" value="1"/>
</dbReference>
<evidence type="ECO:0000256" key="7">
    <source>
        <dbReference type="SAM" id="MobiDB-lite"/>
    </source>
</evidence>
<dbReference type="GO" id="GO:0003677">
    <property type="term" value="F:DNA binding"/>
    <property type="evidence" value="ECO:0007669"/>
    <property type="project" value="UniProtKB-KW"/>
</dbReference>
<dbReference type="PANTHER" id="PTHR36206:SF12">
    <property type="entry name" value="ASPERCRYPTIN BIOSYNTHESIS CLUSTER-SPECIFIC TRANSCRIPTION REGULATOR ATNN-RELATED"/>
    <property type="match status" value="1"/>
</dbReference>
<keyword evidence="1" id="KW-0479">Metal-binding</keyword>
<accession>S3CNF5</accession>
<dbReference type="Pfam" id="PF00172">
    <property type="entry name" value="Zn_clus"/>
    <property type="match status" value="1"/>
</dbReference>
<dbReference type="HOGENOM" id="CLU_011409_12_1_1"/>
<keyword evidence="10" id="KW-1185">Reference proteome</keyword>
<feature type="domain" description="Zn(2)-C6 fungal-type" evidence="8">
    <location>
        <begin position="45"/>
        <end position="76"/>
    </location>
</feature>
<dbReference type="KEGG" id="glz:GLAREA_03160"/>
<feature type="region of interest" description="Disordered" evidence="7">
    <location>
        <begin position="71"/>
        <end position="101"/>
    </location>
</feature>
<keyword evidence="3" id="KW-0805">Transcription regulation</keyword>
<organism evidence="9 10">
    <name type="scientific">Glarea lozoyensis (strain ATCC 20868 / MF5171)</name>
    <dbReference type="NCBI Taxonomy" id="1116229"/>
    <lineage>
        <taxon>Eukaryota</taxon>
        <taxon>Fungi</taxon>
        <taxon>Dikarya</taxon>
        <taxon>Ascomycota</taxon>
        <taxon>Pezizomycotina</taxon>
        <taxon>Leotiomycetes</taxon>
        <taxon>Helotiales</taxon>
        <taxon>Helotiaceae</taxon>
        <taxon>Glarea</taxon>
    </lineage>
</organism>
<evidence type="ECO:0000256" key="5">
    <source>
        <dbReference type="ARBA" id="ARBA00023163"/>
    </source>
</evidence>